<comment type="caution">
    <text evidence="8">The sequence shown here is derived from an EMBL/GenBank/DDBJ whole genome shotgun (WGS) entry which is preliminary data.</text>
</comment>
<evidence type="ECO:0000313" key="9">
    <source>
        <dbReference type="Proteomes" id="UP000177575"/>
    </source>
</evidence>
<reference evidence="8 9" key="1">
    <citation type="journal article" date="2016" name="Nat. Commun.">
        <title>Thousands of microbial genomes shed light on interconnected biogeochemical processes in an aquifer system.</title>
        <authorList>
            <person name="Anantharaman K."/>
            <person name="Brown C.T."/>
            <person name="Hug L.A."/>
            <person name="Sharon I."/>
            <person name="Castelle C.J."/>
            <person name="Probst A.J."/>
            <person name="Thomas B.C."/>
            <person name="Singh A."/>
            <person name="Wilkins M.J."/>
            <person name="Karaoz U."/>
            <person name="Brodie E.L."/>
            <person name="Williams K.H."/>
            <person name="Hubbard S.S."/>
            <person name="Banfield J.F."/>
        </authorList>
    </citation>
    <scope>NUCLEOTIDE SEQUENCE [LARGE SCALE GENOMIC DNA]</scope>
</reference>
<evidence type="ECO:0000256" key="7">
    <source>
        <dbReference type="HAMAP-Rule" id="MF_00009"/>
    </source>
</evidence>
<feature type="binding site" evidence="7">
    <location>
        <position position="120"/>
    </location>
    <ligand>
        <name>Zn(2+)</name>
        <dbReference type="ChEBI" id="CHEBI:29105"/>
        <note>catalytic</note>
    </ligand>
</feature>
<dbReference type="EMBL" id="MHTC01000031">
    <property type="protein sequence ID" value="OHA54974.1"/>
    <property type="molecule type" value="Genomic_DNA"/>
</dbReference>
<feature type="binding site" evidence="7">
    <location>
        <position position="110"/>
    </location>
    <ligand>
        <name>Zn(2+)</name>
        <dbReference type="ChEBI" id="CHEBI:29105"/>
        <note>catalytic</note>
    </ligand>
</feature>
<dbReference type="PANTHER" id="PTHR46986">
    <property type="entry name" value="ENDORIBONUCLEASE YBEY, CHLOROPLASTIC"/>
    <property type="match status" value="1"/>
</dbReference>
<name>A0A1G2Q335_9BACT</name>
<gene>
    <name evidence="7" type="primary">ybeY</name>
    <name evidence="8" type="ORF">A2388_01985</name>
</gene>
<dbReference type="Pfam" id="PF02130">
    <property type="entry name" value="YbeY"/>
    <property type="match status" value="1"/>
</dbReference>
<keyword evidence="7" id="KW-0690">Ribosome biogenesis</keyword>
<keyword evidence="2 7" id="KW-0540">Nuclease</keyword>
<dbReference type="InterPro" id="IPR023091">
    <property type="entry name" value="MetalPrtase_cat_dom_sf_prd"/>
</dbReference>
<keyword evidence="4 7" id="KW-0255">Endonuclease</keyword>
<evidence type="ECO:0000313" key="8">
    <source>
        <dbReference type="EMBL" id="OHA54974.1"/>
    </source>
</evidence>
<evidence type="ECO:0000256" key="3">
    <source>
        <dbReference type="ARBA" id="ARBA00022723"/>
    </source>
</evidence>
<accession>A0A1G2Q335</accession>
<dbReference type="GO" id="GO:0004521">
    <property type="term" value="F:RNA endonuclease activity"/>
    <property type="evidence" value="ECO:0007669"/>
    <property type="project" value="UniProtKB-UniRule"/>
</dbReference>
<keyword evidence="7" id="KW-0698">rRNA processing</keyword>
<comment type="function">
    <text evidence="7">Single strand-specific metallo-endoribonuclease involved in late-stage 70S ribosome quality control and in maturation of the 3' terminus of the 16S rRNA.</text>
</comment>
<feature type="binding site" evidence="7">
    <location>
        <position position="114"/>
    </location>
    <ligand>
        <name>Zn(2+)</name>
        <dbReference type="ChEBI" id="CHEBI:29105"/>
        <note>catalytic</note>
    </ligand>
</feature>
<dbReference type="AlphaFoldDB" id="A0A1G2Q335"/>
<comment type="subcellular location">
    <subcellularLocation>
        <location evidence="7">Cytoplasm</location>
    </subcellularLocation>
</comment>
<evidence type="ECO:0000256" key="2">
    <source>
        <dbReference type="ARBA" id="ARBA00022722"/>
    </source>
</evidence>
<sequence>MAVDFSLQNISGGRVPASFKLNARRILKRIAKVTRKKFSTVSLVLVKTQTIRQLNAVYRHRPKVTDVLSFTYKQSQPMAGEIFICLAQAKRQAKAFGTNFNNELEFLFVHGCLHLLGYDHIKSRDRTVMETMEYRVLGRGRLAK</sequence>
<proteinExistence type="inferred from homology"/>
<dbReference type="NCBIfam" id="TIGR00043">
    <property type="entry name" value="rRNA maturation RNase YbeY"/>
    <property type="match status" value="1"/>
</dbReference>
<comment type="similarity">
    <text evidence="1 7">Belongs to the endoribonuclease YbeY family.</text>
</comment>
<dbReference type="InterPro" id="IPR020549">
    <property type="entry name" value="YbeY_CS"/>
</dbReference>
<evidence type="ECO:0000256" key="4">
    <source>
        <dbReference type="ARBA" id="ARBA00022759"/>
    </source>
</evidence>
<dbReference type="GO" id="GO:0006364">
    <property type="term" value="P:rRNA processing"/>
    <property type="evidence" value="ECO:0007669"/>
    <property type="project" value="UniProtKB-UniRule"/>
</dbReference>
<organism evidence="8 9">
    <name type="scientific">Candidatus Veblenbacteria bacterium RIFOXYB1_FULL_43_13</name>
    <dbReference type="NCBI Taxonomy" id="1802426"/>
    <lineage>
        <taxon>Bacteria</taxon>
        <taxon>Candidatus Vebleniibacteriota</taxon>
    </lineage>
</organism>
<keyword evidence="6 7" id="KW-0862">Zinc</keyword>
<dbReference type="Gene3D" id="3.40.390.30">
    <property type="entry name" value="Metalloproteases ('zincins'), catalytic domain"/>
    <property type="match status" value="1"/>
</dbReference>
<dbReference type="GO" id="GO:0005737">
    <property type="term" value="C:cytoplasm"/>
    <property type="evidence" value="ECO:0007669"/>
    <property type="project" value="UniProtKB-SubCell"/>
</dbReference>
<evidence type="ECO:0000256" key="1">
    <source>
        <dbReference type="ARBA" id="ARBA00010875"/>
    </source>
</evidence>
<dbReference type="PANTHER" id="PTHR46986:SF1">
    <property type="entry name" value="ENDORIBONUCLEASE YBEY, CHLOROPLASTIC"/>
    <property type="match status" value="1"/>
</dbReference>
<dbReference type="InterPro" id="IPR002036">
    <property type="entry name" value="YbeY"/>
</dbReference>
<evidence type="ECO:0000256" key="5">
    <source>
        <dbReference type="ARBA" id="ARBA00022801"/>
    </source>
</evidence>
<evidence type="ECO:0000256" key="6">
    <source>
        <dbReference type="ARBA" id="ARBA00022833"/>
    </source>
</evidence>
<dbReference type="PROSITE" id="PS01306">
    <property type="entry name" value="UPF0054"/>
    <property type="match status" value="1"/>
</dbReference>
<keyword evidence="3 7" id="KW-0479">Metal-binding</keyword>
<comment type="cofactor">
    <cofactor evidence="7">
        <name>Zn(2+)</name>
        <dbReference type="ChEBI" id="CHEBI:29105"/>
    </cofactor>
    <text evidence="7">Binds 1 zinc ion.</text>
</comment>
<protein>
    <recommendedName>
        <fullName evidence="7">Endoribonuclease YbeY</fullName>
        <ecNumber evidence="7">3.1.-.-</ecNumber>
    </recommendedName>
</protein>
<dbReference type="SUPFAM" id="SSF55486">
    <property type="entry name" value="Metalloproteases ('zincins'), catalytic domain"/>
    <property type="match status" value="1"/>
</dbReference>
<dbReference type="Proteomes" id="UP000177575">
    <property type="component" value="Unassembled WGS sequence"/>
</dbReference>
<dbReference type="GO" id="GO:0008270">
    <property type="term" value="F:zinc ion binding"/>
    <property type="evidence" value="ECO:0007669"/>
    <property type="project" value="UniProtKB-UniRule"/>
</dbReference>
<dbReference type="GO" id="GO:0004222">
    <property type="term" value="F:metalloendopeptidase activity"/>
    <property type="evidence" value="ECO:0007669"/>
    <property type="project" value="InterPro"/>
</dbReference>
<dbReference type="HAMAP" id="MF_00009">
    <property type="entry name" value="Endoribonucl_YbeY"/>
    <property type="match status" value="1"/>
</dbReference>
<dbReference type="EC" id="3.1.-.-" evidence="7"/>
<keyword evidence="7" id="KW-0963">Cytoplasm</keyword>
<keyword evidence="5 7" id="KW-0378">Hydrolase</keyword>